<keyword evidence="1" id="KW-1133">Transmembrane helix</keyword>
<dbReference type="Proteomes" id="UP001549749">
    <property type="component" value="Unassembled WGS sequence"/>
</dbReference>
<proteinExistence type="predicted"/>
<evidence type="ECO:0000259" key="3">
    <source>
        <dbReference type="Pfam" id="PF16344"/>
    </source>
</evidence>
<dbReference type="PIRSF" id="PIRSF018266">
    <property type="entry name" value="FecR"/>
    <property type="match status" value="1"/>
</dbReference>
<accession>A0ABV2TBX7</accession>
<comment type="caution">
    <text evidence="4">The sequence shown here is derived from an EMBL/GenBank/DDBJ whole genome shotgun (WGS) entry which is preliminary data.</text>
</comment>
<keyword evidence="1" id="KW-0812">Transmembrane</keyword>
<dbReference type="PANTHER" id="PTHR30273">
    <property type="entry name" value="PERIPLASMIC SIGNAL SENSOR AND SIGMA FACTOR ACTIVATOR FECR-RELATED"/>
    <property type="match status" value="1"/>
</dbReference>
<dbReference type="Gene3D" id="2.60.120.1440">
    <property type="match status" value="1"/>
</dbReference>
<dbReference type="Gene3D" id="3.55.50.30">
    <property type="match status" value="1"/>
</dbReference>
<name>A0ABV2TBX7_9BACT</name>
<evidence type="ECO:0000256" key="1">
    <source>
        <dbReference type="SAM" id="Phobius"/>
    </source>
</evidence>
<protein>
    <submittedName>
        <fullName evidence="4">FecR domain-containing protein</fullName>
    </submittedName>
</protein>
<dbReference type="Pfam" id="PF04773">
    <property type="entry name" value="FecR"/>
    <property type="match status" value="1"/>
</dbReference>
<dbReference type="Pfam" id="PF16344">
    <property type="entry name" value="FecR_C"/>
    <property type="match status" value="1"/>
</dbReference>
<dbReference type="InterPro" id="IPR032508">
    <property type="entry name" value="FecR_C"/>
</dbReference>
<reference evidence="4 5" key="1">
    <citation type="submission" date="2024-06" db="EMBL/GenBank/DDBJ databases">
        <title>Chitinophaga defluvii sp. nov., isolated from municipal sewage.</title>
        <authorList>
            <person name="Zhang L."/>
        </authorList>
    </citation>
    <scope>NUCLEOTIDE SEQUENCE [LARGE SCALE GENOMIC DNA]</scope>
    <source>
        <strain evidence="4 5">H8</strain>
    </source>
</reference>
<dbReference type="PANTHER" id="PTHR30273:SF2">
    <property type="entry name" value="PROTEIN FECR"/>
    <property type="match status" value="1"/>
</dbReference>
<keyword evidence="5" id="KW-1185">Reference proteome</keyword>
<dbReference type="InterPro" id="IPR006860">
    <property type="entry name" value="FecR"/>
</dbReference>
<organism evidence="4 5">
    <name type="scientific">Chitinophaga defluvii</name>
    <dbReference type="NCBI Taxonomy" id="3163343"/>
    <lineage>
        <taxon>Bacteria</taxon>
        <taxon>Pseudomonadati</taxon>
        <taxon>Bacteroidota</taxon>
        <taxon>Chitinophagia</taxon>
        <taxon>Chitinophagales</taxon>
        <taxon>Chitinophagaceae</taxon>
        <taxon>Chitinophaga</taxon>
    </lineage>
</organism>
<keyword evidence="1" id="KW-0472">Membrane</keyword>
<gene>
    <name evidence="4" type="ORF">ABR189_24280</name>
</gene>
<feature type="domain" description="Protein FecR C-terminal" evidence="3">
    <location>
        <begin position="262"/>
        <end position="327"/>
    </location>
</feature>
<evidence type="ECO:0000313" key="5">
    <source>
        <dbReference type="Proteomes" id="UP001549749"/>
    </source>
</evidence>
<evidence type="ECO:0000259" key="2">
    <source>
        <dbReference type="Pfam" id="PF04773"/>
    </source>
</evidence>
<sequence length="331" mass="35692">MIPDAAHIKQLFIKHANGTCTAAETAELLNYLQEEGSEEMLPMPDEIAGGMSGMLPMGNVAAERVLHNILGTGATPEVKRGKSVRLRWIGIAAAAAALVGAVVWLYRPGVKQPVLTAYSTVKGEVKHLLLPDGSRITLNGNTTLQYDSAGWQANKREVWINGEAFFNVAADAAGRFTVHAGSTTQVDVLGTRFNVLATSQQTQVVLNSGKVKVNISKGDNTKEEVVLVPGEMVAYQPDNNKLTQQMTDTLQLTSWKDGLHAFRETSLADIATMMTRQFGVKVSFAAAELATLQFTGTTPAGNLDVMLTILEKSLDLKIYKHGDQVVITKAK</sequence>
<feature type="transmembrane region" description="Helical" evidence="1">
    <location>
        <begin position="88"/>
        <end position="106"/>
    </location>
</feature>
<dbReference type="InterPro" id="IPR012373">
    <property type="entry name" value="Ferrdict_sens_TM"/>
</dbReference>
<evidence type="ECO:0000313" key="4">
    <source>
        <dbReference type="EMBL" id="MET7000532.1"/>
    </source>
</evidence>
<dbReference type="RefSeq" id="WP_354663091.1">
    <property type="nucleotide sequence ID" value="NZ_JBEXAC010000002.1"/>
</dbReference>
<feature type="domain" description="FecR protein" evidence="2">
    <location>
        <begin position="118"/>
        <end position="212"/>
    </location>
</feature>
<dbReference type="EMBL" id="JBEXAC010000002">
    <property type="protein sequence ID" value="MET7000532.1"/>
    <property type="molecule type" value="Genomic_DNA"/>
</dbReference>